<dbReference type="Proteomes" id="UP000054270">
    <property type="component" value="Unassembled WGS sequence"/>
</dbReference>
<evidence type="ECO:0000313" key="2">
    <source>
        <dbReference type="Proteomes" id="UP000054270"/>
    </source>
</evidence>
<proteinExistence type="predicted"/>
<sequence>MPMDLRGIYKYKNEMPPSPTHSPKPNARSVTLPSYAEFVAAYYPKRDIHHTVIHVPLCVATSHAAPAPIQRTPTGYHRPGAHPASITKDMAAGRVTLPEPAQFVPAEYQVFIPIPDVPGKDMVVVHLHLRSPAVACRLPLPLPPALKDDPHIVGAMIAHARRFRTFGLDPALRRPSAQDIEIDLCRVDCAYSVRATGAHFYRSARALMPRAVGGRWEYELEWDILCAHCGALVPHGEADKVWNGRFLKHRRECDARCAVARQVGEAAMWGHQCGSGAA</sequence>
<protein>
    <submittedName>
        <fullName evidence="1">Uncharacterized protein</fullName>
    </submittedName>
</protein>
<keyword evidence="2" id="KW-1185">Reference proteome</keyword>
<name>A0A0D2NBS6_HYPSF</name>
<dbReference type="EMBL" id="KN817698">
    <property type="protein sequence ID" value="KJA14016.1"/>
    <property type="molecule type" value="Genomic_DNA"/>
</dbReference>
<gene>
    <name evidence="1" type="ORF">HYPSUDRAFT_467151</name>
</gene>
<reference evidence="2" key="1">
    <citation type="submission" date="2014-04" db="EMBL/GenBank/DDBJ databases">
        <title>Evolutionary Origins and Diversification of the Mycorrhizal Mutualists.</title>
        <authorList>
            <consortium name="DOE Joint Genome Institute"/>
            <consortium name="Mycorrhizal Genomics Consortium"/>
            <person name="Kohler A."/>
            <person name="Kuo A."/>
            <person name="Nagy L.G."/>
            <person name="Floudas D."/>
            <person name="Copeland A."/>
            <person name="Barry K.W."/>
            <person name="Cichocki N."/>
            <person name="Veneault-Fourrey C."/>
            <person name="LaButti K."/>
            <person name="Lindquist E.A."/>
            <person name="Lipzen A."/>
            <person name="Lundell T."/>
            <person name="Morin E."/>
            <person name="Murat C."/>
            <person name="Riley R."/>
            <person name="Ohm R."/>
            <person name="Sun H."/>
            <person name="Tunlid A."/>
            <person name="Henrissat B."/>
            <person name="Grigoriev I.V."/>
            <person name="Hibbett D.S."/>
            <person name="Martin F."/>
        </authorList>
    </citation>
    <scope>NUCLEOTIDE SEQUENCE [LARGE SCALE GENOMIC DNA]</scope>
    <source>
        <strain evidence="2">FD-334 SS-4</strain>
    </source>
</reference>
<dbReference type="AlphaFoldDB" id="A0A0D2NBS6"/>
<evidence type="ECO:0000313" key="1">
    <source>
        <dbReference type="EMBL" id="KJA14016.1"/>
    </source>
</evidence>
<accession>A0A0D2NBS6</accession>
<organism evidence="1 2">
    <name type="scientific">Hypholoma sublateritium (strain FD-334 SS-4)</name>
    <dbReference type="NCBI Taxonomy" id="945553"/>
    <lineage>
        <taxon>Eukaryota</taxon>
        <taxon>Fungi</taxon>
        <taxon>Dikarya</taxon>
        <taxon>Basidiomycota</taxon>
        <taxon>Agaricomycotina</taxon>
        <taxon>Agaricomycetes</taxon>
        <taxon>Agaricomycetidae</taxon>
        <taxon>Agaricales</taxon>
        <taxon>Agaricineae</taxon>
        <taxon>Strophariaceae</taxon>
        <taxon>Hypholoma</taxon>
    </lineage>
</organism>